<dbReference type="Proteomes" id="UP001497453">
    <property type="component" value="Chromosome 5"/>
</dbReference>
<gene>
    <name evidence="4" type="ORF">GFSPODELE1_LOCUS6999</name>
</gene>
<feature type="region of interest" description="Disordered" evidence="2">
    <location>
        <begin position="140"/>
        <end position="176"/>
    </location>
</feature>
<feature type="compositionally biased region" description="Basic and acidic residues" evidence="2">
    <location>
        <begin position="145"/>
        <end position="158"/>
    </location>
</feature>
<keyword evidence="1" id="KW-0863">Zinc-finger</keyword>
<keyword evidence="1" id="KW-0862">Zinc</keyword>
<evidence type="ECO:0000256" key="1">
    <source>
        <dbReference type="PROSITE-ProRule" id="PRU00042"/>
    </source>
</evidence>
<organism evidence="4 5">
    <name type="scientific">Somion occarium</name>
    <dbReference type="NCBI Taxonomy" id="3059160"/>
    <lineage>
        <taxon>Eukaryota</taxon>
        <taxon>Fungi</taxon>
        <taxon>Dikarya</taxon>
        <taxon>Basidiomycota</taxon>
        <taxon>Agaricomycotina</taxon>
        <taxon>Agaricomycetes</taxon>
        <taxon>Polyporales</taxon>
        <taxon>Cerrenaceae</taxon>
        <taxon>Somion</taxon>
    </lineage>
</organism>
<reference evidence="5" key="1">
    <citation type="submission" date="2024-04" db="EMBL/GenBank/DDBJ databases">
        <authorList>
            <person name="Shaw F."/>
            <person name="Minotto A."/>
        </authorList>
    </citation>
    <scope>NUCLEOTIDE SEQUENCE [LARGE SCALE GENOMIC DNA]</scope>
</reference>
<evidence type="ECO:0000313" key="5">
    <source>
        <dbReference type="Proteomes" id="UP001497453"/>
    </source>
</evidence>
<dbReference type="EMBL" id="OZ037948">
    <property type="protein sequence ID" value="CAL1708736.1"/>
    <property type="molecule type" value="Genomic_DNA"/>
</dbReference>
<accession>A0ABP1DLN6</accession>
<keyword evidence="5" id="KW-1185">Reference proteome</keyword>
<evidence type="ECO:0000256" key="2">
    <source>
        <dbReference type="SAM" id="MobiDB-lite"/>
    </source>
</evidence>
<dbReference type="SMART" id="SM00355">
    <property type="entry name" value="ZnF_C2H2"/>
    <property type="match status" value="2"/>
</dbReference>
<evidence type="ECO:0000313" key="4">
    <source>
        <dbReference type="EMBL" id="CAL1708736.1"/>
    </source>
</evidence>
<feature type="domain" description="C2H2-type" evidence="3">
    <location>
        <begin position="48"/>
        <end position="77"/>
    </location>
</feature>
<dbReference type="InterPro" id="IPR013087">
    <property type="entry name" value="Znf_C2H2_type"/>
</dbReference>
<dbReference type="PROSITE" id="PS00028">
    <property type="entry name" value="ZINC_FINGER_C2H2_1"/>
    <property type="match status" value="1"/>
</dbReference>
<dbReference type="PROSITE" id="PS50157">
    <property type="entry name" value="ZINC_FINGER_C2H2_2"/>
    <property type="match status" value="1"/>
</dbReference>
<evidence type="ECO:0000259" key="3">
    <source>
        <dbReference type="PROSITE" id="PS50157"/>
    </source>
</evidence>
<protein>
    <recommendedName>
        <fullName evidence="3">C2H2-type domain-containing protein</fullName>
    </recommendedName>
</protein>
<dbReference type="Gene3D" id="3.30.160.60">
    <property type="entry name" value="Classic Zinc Finger"/>
    <property type="match status" value="1"/>
</dbReference>
<name>A0ABP1DLN6_9APHY</name>
<proteinExistence type="predicted"/>
<sequence length="286" mass="32160">MSEYVQMYPDGSHSPIRCPDPTCHVQVARFEDWLAHIRTHVTDGRDDTACPWMGCDRAYQRQHWLYEHVKSHIGFNDLVCPHLTDSRPGSRVRCTYTSCYSHLFGTHRSKIHGWNKKCRDSIDPYVDDLSQDLESVVLSGGNIKRVQDPAGGDRRDDGDGANPHLQPEDIKAEPEDLDVPGHGIGADGDGVLPAAMPMGGPGIPGPAGPMHNNPIRLNPYGVNRLPWRLAPLPGRALITVPELHAVYSPLAYTEVIYDAQDRRICRLVVEYIKREEVLYRRIPVEY</sequence>
<keyword evidence="1" id="KW-0479">Metal-binding</keyword>